<gene>
    <name evidence="2" type="ORF">PR048_006288</name>
</gene>
<feature type="region of interest" description="Disordered" evidence="1">
    <location>
        <begin position="613"/>
        <end position="638"/>
    </location>
</feature>
<feature type="region of interest" description="Disordered" evidence="1">
    <location>
        <begin position="820"/>
        <end position="843"/>
    </location>
</feature>
<evidence type="ECO:0000256" key="1">
    <source>
        <dbReference type="SAM" id="MobiDB-lite"/>
    </source>
</evidence>
<dbReference type="EMBL" id="JARBHB010000002">
    <property type="protein sequence ID" value="KAJ8893688.1"/>
    <property type="molecule type" value="Genomic_DNA"/>
</dbReference>
<dbReference type="Proteomes" id="UP001159363">
    <property type="component" value="Chromosome 2"/>
</dbReference>
<sequence>MSAYIRQKAKSKYRNRVRLERSSQKQSSDTHKTSYDRVKRCRERKKKKIKASERVNVDVFTQNKRPCPHHSKNQYFFCREEHGIFAAVLYAVTANGVNKDGASGLVYKDRGRKLPYSPAVAWNNMESHGKPKSRHLDRESNPVSAAGCGINVPTLCHIAQLLAGSRSEHGIRKIASLASKMLPRLSYANQLLVTYLAACAQPKGGTFAACSSQSDTRPAPELRKQNQIMLNRLTDTAREVIVWIIVKGKHGVRDSTAMRHSWRSLSENTWCGFIVNQLIGPVIVDNRLTGERLLKAVHDQVSTFEINLIKKSLLLPVYILTGTLSDMRPAKVVTMEGKVTRIIEHMRMGKVIWEVIGTECLHTSTTLNFTSANSSANQPLAVRTCILPVEVALLLGSRKLAIHLFTPRAGRFLNSSCLSHNRNELVAVASCLCFPTNKQKFLMGAFSMGKISAARYAVFQKAEATLTFQLGPDEAELECNGERETGVPRENPPASGIVQHDSTCENLGANPPGIEPRSPWWEVSALATALPLPLQYFLALQVLGVHERRQLLELASAEHEHKTRISPNLQFINETEKRRNCNFDTLDSLYISRWRDWGRTGKESAMAFVRDPSHHSPGIISGNHGKPKSGWSDLESNPCPSECESSELPLRHLARNQERYGKYPTVEGSGDDAIGGFVLILAPTVRLLPCSQMLFTVLFVSCITFRRSLLLERLHPAPPLPLHRAIFSLFPFARRGVILGFHRGHAFSAWGFELGRGPTQGYNRKTHDGLRALPGHCLQYNQNVRAVCSIRRVIKPLASGSNIGEWRECLIATTVVSVPGKTGDPRENPPSSDIVRDDSHIENPGVTRPGIESELIISLGTLHPFKYHKKPATSMKTTDVKILDCVTIRIIHKHSHYEDMADIKHGDIQKTNICLTLHVRFLDVFPVPVSGVVSETPAKRFVRRSQSRINLAGDKLAKGSTTRRNKVEARQAGGGGGGAGRHFGFTSQPTRPHYSQQPARCVQGKRGGGDAANDSRCGISSTACGEGFLTRSTAMAFINRTVKLPSEN</sequence>
<feature type="region of interest" description="Disordered" evidence="1">
    <location>
        <begin position="1"/>
        <end position="48"/>
    </location>
</feature>
<organism evidence="2 3">
    <name type="scientific">Dryococelus australis</name>
    <dbReference type="NCBI Taxonomy" id="614101"/>
    <lineage>
        <taxon>Eukaryota</taxon>
        <taxon>Metazoa</taxon>
        <taxon>Ecdysozoa</taxon>
        <taxon>Arthropoda</taxon>
        <taxon>Hexapoda</taxon>
        <taxon>Insecta</taxon>
        <taxon>Pterygota</taxon>
        <taxon>Neoptera</taxon>
        <taxon>Polyneoptera</taxon>
        <taxon>Phasmatodea</taxon>
        <taxon>Verophasmatodea</taxon>
        <taxon>Anareolatae</taxon>
        <taxon>Phasmatidae</taxon>
        <taxon>Eurycanthinae</taxon>
        <taxon>Dryococelus</taxon>
    </lineage>
</organism>
<keyword evidence="3" id="KW-1185">Reference proteome</keyword>
<feature type="compositionally biased region" description="Basic residues" evidence="1">
    <location>
        <begin position="7"/>
        <end position="16"/>
    </location>
</feature>
<accession>A0ABQ9IAI9</accession>
<name>A0ABQ9IAI9_9NEOP</name>
<evidence type="ECO:0000313" key="2">
    <source>
        <dbReference type="EMBL" id="KAJ8893688.1"/>
    </source>
</evidence>
<evidence type="ECO:0000313" key="3">
    <source>
        <dbReference type="Proteomes" id="UP001159363"/>
    </source>
</evidence>
<feature type="compositionally biased region" description="Basic and acidic residues" evidence="1">
    <location>
        <begin position="17"/>
        <end position="38"/>
    </location>
</feature>
<protein>
    <submittedName>
        <fullName evidence="2">Uncharacterized protein</fullName>
    </submittedName>
</protein>
<reference evidence="2 3" key="1">
    <citation type="submission" date="2023-02" db="EMBL/GenBank/DDBJ databases">
        <title>LHISI_Scaffold_Assembly.</title>
        <authorList>
            <person name="Stuart O.P."/>
            <person name="Cleave R."/>
            <person name="Magrath M.J.L."/>
            <person name="Mikheyev A.S."/>
        </authorList>
    </citation>
    <scope>NUCLEOTIDE SEQUENCE [LARGE SCALE GENOMIC DNA]</scope>
    <source>
        <strain evidence="2">Daus_M_001</strain>
        <tissue evidence="2">Leg muscle</tissue>
    </source>
</reference>
<feature type="compositionally biased region" description="Basic residues" evidence="1">
    <location>
        <begin position="39"/>
        <end position="48"/>
    </location>
</feature>
<comment type="caution">
    <text evidence="2">The sequence shown here is derived from an EMBL/GenBank/DDBJ whole genome shotgun (WGS) entry which is preliminary data.</text>
</comment>
<proteinExistence type="predicted"/>